<organism evidence="1">
    <name type="scientific">Aphanomyces astaci</name>
    <name type="common">Crayfish plague agent</name>
    <dbReference type="NCBI Taxonomy" id="112090"/>
    <lineage>
        <taxon>Eukaryota</taxon>
        <taxon>Sar</taxon>
        <taxon>Stramenopiles</taxon>
        <taxon>Oomycota</taxon>
        <taxon>Saprolegniomycetes</taxon>
        <taxon>Saprolegniales</taxon>
        <taxon>Verrucalvaceae</taxon>
        <taxon>Aphanomyces</taxon>
    </lineage>
</organism>
<proteinExistence type="predicted"/>
<dbReference type="RefSeq" id="XP_009840907.1">
    <property type="nucleotide sequence ID" value="XM_009842605.1"/>
</dbReference>
<dbReference type="AlphaFoldDB" id="W4FQ36"/>
<gene>
    <name evidence="1" type="ORF">H257_14714</name>
</gene>
<dbReference type="OrthoDB" id="126293at2759"/>
<dbReference type="GeneID" id="20816710"/>
<reference evidence="1" key="1">
    <citation type="submission" date="2013-12" db="EMBL/GenBank/DDBJ databases">
        <title>The Genome Sequence of Aphanomyces astaci APO3.</title>
        <authorList>
            <consortium name="The Broad Institute Genomics Platform"/>
            <person name="Russ C."/>
            <person name="Tyler B."/>
            <person name="van West P."/>
            <person name="Dieguez-Uribeondo J."/>
            <person name="Young S.K."/>
            <person name="Zeng Q."/>
            <person name="Gargeya S."/>
            <person name="Fitzgerald M."/>
            <person name="Abouelleil A."/>
            <person name="Alvarado L."/>
            <person name="Chapman S.B."/>
            <person name="Gainer-Dewar J."/>
            <person name="Goldberg J."/>
            <person name="Griggs A."/>
            <person name="Gujja S."/>
            <person name="Hansen M."/>
            <person name="Howarth C."/>
            <person name="Imamovic A."/>
            <person name="Ireland A."/>
            <person name="Larimer J."/>
            <person name="McCowan C."/>
            <person name="Murphy C."/>
            <person name="Pearson M."/>
            <person name="Poon T.W."/>
            <person name="Priest M."/>
            <person name="Roberts A."/>
            <person name="Saif S."/>
            <person name="Shea T."/>
            <person name="Sykes S."/>
            <person name="Wortman J."/>
            <person name="Nusbaum C."/>
            <person name="Birren B."/>
        </authorList>
    </citation>
    <scope>NUCLEOTIDE SEQUENCE [LARGE SCALE GENOMIC DNA]</scope>
    <source>
        <strain evidence="1">APO3</strain>
    </source>
</reference>
<evidence type="ECO:0000313" key="1">
    <source>
        <dbReference type="EMBL" id="ETV69580.1"/>
    </source>
</evidence>
<dbReference type="VEuPathDB" id="FungiDB:H257_14714"/>
<name>W4FQ36_APHAT</name>
<dbReference type="EMBL" id="KI913174">
    <property type="protein sequence ID" value="ETV69580.1"/>
    <property type="molecule type" value="Genomic_DNA"/>
</dbReference>
<protein>
    <submittedName>
        <fullName evidence="1">Uncharacterized protein</fullName>
    </submittedName>
</protein>
<accession>W4FQ36</accession>
<sequence length="93" mass="10487">MACDKVTSSLVQRLDQVGATYIHPPLDQVNALQINGSRPFVMSISACIDVFTKKRVAFEEDLQDLEVFKKRLTKSIRFGTTILDTDLRIGKML</sequence>